<reference evidence="1 2" key="1">
    <citation type="submission" date="2020-08" db="EMBL/GenBank/DDBJ databases">
        <title>Sequencing the genomes of 1000 actinobacteria strains.</title>
        <authorList>
            <person name="Klenk H.-P."/>
        </authorList>
    </citation>
    <scope>NUCLEOTIDE SEQUENCE [LARGE SCALE GENOMIC DNA]</scope>
    <source>
        <strain evidence="1 2">DSM 43023</strain>
    </source>
</reference>
<dbReference type="AlphaFoldDB" id="A0A7W7RXI8"/>
<organism evidence="1 2">
    <name type="scientific">Streptosporangium album</name>
    <dbReference type="NCBI Taxonomy" id="47479"/>
    <lineage>
        <taxon>Bacteria</taxon>
        <taxon>Bacillati</taxon>
        <taxon>Actinomycetota</taxon>
        <taxon>Actinomycetes</taxon>
        <taxon>Streptosporangiales</taxon>
        <taxon>Streptosporangiaceae</taxon>
        <taxon>Streptosporangium</taxon>
    </lineage>
</organism>
<proteinExistence type="predicted"/>
<evidence type="ECO:0000313" key="2">
    <source>
        <dbReference type="Proteomes" id="UP000534286"/>
    </source>
</evidence>
<dbReference type="EMBL" id="JACHJU010000001">
    <property type="protein sequence ID" value="MBB4940054.1"/>
    <property type="molecule type" value="Genomic_DNA"/>
</dbReference>
<name>A0A7W7RXI8_9ACTN</name>
<dbReference type="Proteomes" id="UP000534286">
    <property type="component" value="Unassembled WGS sequence"/>
</dbReference>
<comment type="caution">
    <text evidence="1">The sequence shown here is derived from an EMBL/GenBank/DDBJ whole genome shotgun (WGS) entry which is preliminary data.</text>
</comment>
<evidence type="ECO:0000313" key="1">
    <source>
        <dbReference type="EMBL" id="MBB4940054.1"/>
    </source>
</evidence>
<keyword evidence="2" id="KW-1185">Reference proteome</keyword>
<accession>A0A7W7RXI8</accession>
<sequence length="35" mass="3645">MVTAPVTDPGVHPAALCRVSFPGLKPGVSTLKEIR</sequence>
<gene>
    <name evidence="1" type="ORF">FHR32_004359</name>
</gene>
<protein>
    <submittedName>
        <fullName evidence="1">Uncharacterized protein</fullName>
    </submittedName>
</protein>